<comment type="subcellular location">
    <subcellularLocation>
        <location evidence="1">Membrane</location>
        <topology evidence="1">Peripheral membrane protein</topology>
    </subcellularLocation>
    <subcellularLocation>
        <location evidence="2">Secreted</location>
        <location evidence="2">Cell wall</location>
    </subcellularLocation>
</comment>
<dbReference type="PANTHER" id="PTHR31867">
    <property type="entry name" value="EXPANSIN-A15"/>
    <property type="match status" value="1"/>
</dbReference>
<dbReference type="SUPFAM" id="SSF50685">
    <property type="entry name" value="Barwin-like endoglucanases"/>
    <property type="match status" value="1"/>
</dbReference>
<dbReference type="AlphaFoldDB" id="A0ABC8RRT9"/>
<organism evidence="12 13">
    <name type="scientific">Ilex paraguariensis</name>
    <name type="common">yerba mate</name>
    <dbReference type="NCBI Taxonomy" id="185542"/>
    <lineage>
        <taxon>Eukaryota</taxon>
        <taxon>Viridiplantae</taxon>
        <taxon>Streptophyta</taxon>
        <taxon>Embryophyta</taxon>
        <taxon>Tracheophyta</taxon>
        <taxon>Spermatophyta</taxon>
        <taxon>Magnoliopsida</taxon>
        <taxon>eudicotyledons</taxon>
        <taxon>Gunneridae</taxon>
        <taxon>Pentapetalae</taxon>
        <taxon>asterids</taxon>
        <taxon>campanulids</taxon>
        <taxon>Aquifoliales</taxon>
        <taxon>Aquifoliaceae</taxon>
        <taxon>Ilex</taxon>
    </lineage>
</organism>
<comment type="similarity">
    <text evidence="3">Belongs to the expansin family. Expansin A subfamily.</text>
</comment>
<dbReference type="FunFam" id="2.40.40.10:FF:000001">
    <property type="entry name" value="Expansin"/>
    <property type="match status" value="1"/>
</dbReference>
<dbReference type="PROSITE" id="PS50843">
    <property type="entry name" value="EXPANSIN_CBD"/>
    <property type="match status" value="1"/>
</dbReference>
<evidence type="ECO:0000256" key="2">
    <source>
        <dbReference type="ARBA" id="ARBA00004191"/>
    </source>
</evidence>
<dbReference type="InterPro" id="IPR001878">
    <property type="entry name" value="Znf_CCHC"/>
</dbReference>
<keyword evidence="7" id="KW-0472">Membrane</keyword>
<dbReference type="Gene3D" id="2.60.40.760">
    <property type="entry name" value="Expansin, cellulose-binding-like domain"/>
    <property type="match status" value="1"/>
</dbReference>
<dbReference type="PRINTS" id="PR01225">
    <property type="entry name" value="EXPANSNFAMLY"/>
</dbReference>
<dbReference type="InterPro" id="IPR007117">
    <property type="entry name" value="Expansin_CBD"/>
</dbReference>
<evidence type="ECO:0000256" key="4">
    <source>
        <dbReference type="ARBA" id="ARBA00022512"/>
    </source>
</evidence>
<evidence type="ECO:0000313" key="12">
    <source>
        <dbReference type="EMBL" id="CAK9147708.1"/>
    </source>
</evidence>
<dbReference type="Pfam" id="PF01357">
    <property type="entry name" value="Expansin_C"/>
    <property type="match status" value="1"/>
</dbReference>
<dbReference type="InterPro" id="IPR036908">
    <property type="entry name" value="RlpA-like_sf"/>
</dbReference>
<protein>
    <recommendedName>
        <fullName evidence="14">Expansin</fullName>
    </recommendedName>
</protein>
<keyword evidence="8" id="KW-0961">Cell wall biogenesis/degradation</keyword>
<evidence type="ECO:0000259" key="11">
    <source>
        <dbReference type="PROSITE" id="PS50843"/>
    </source>
</evidence>
<dbReference type="SMART" id="SM00837">
    <property type="entry name" value="DPBB_1"/>
    <property type="match status" value="1"/>
</dbReference>
<evidence type="ECO:0008006" key="14">
    <source>
        <dbReference type="Google" id="ProtNLM"/>
    </source>
</evidence>
<dbReference type="PRINTS" id="PR01226">
    <property type="entry name" value="EXPANSIN"/>
</dbReference>
<dbReference type="Proteomes" id="UP001642360">
    <property type="component" value="Unassembled WGS sequence"/>
</dbReference>
<reference evidence="12 13" key="1">
    <citation type="submission" date="2024-02" db="EMBL/GenBank/DDBJ databases">
        <authorList>
            <person name="Vignale AGUSTIN F."/>
            <person name="Sosa J E."/>
            <person name="Modenutti C."/>
        </authorList>
    </citation>
    <scope>NUCLEOTIDE SEQUENCE [LARGE SCALE GENOMIC DNA]</scope>
</reference>
<keyword evidence="6 9" id="KW-0732">Signal</keyword>
<feature type="chain" id="PRO_5044842309" description="Expansin" evidence="9">
    <location>
        <begin position="22"/>
        <end position="489"/>
    </location>
</feature>
<keyword evidence="13" id="KW-1185">Reference proteome</keyword>
<evidence type="ECO:0000259" key="10">
    <source>
        <dbReference type="PROSITE" id="PS50842"/>
    </source>
</evidence>
<dbReference type="GO" id="GO:0009653">
    <property type="term" value="P:anatomical structure morphogenesis"/>
    <property type="evidence" value="ECO:0007669"/>
    <property type="project" value="UniProtKB-ARBA"/>
</dbReference>
<gene>
    <name evidence="12" type="ORF">ILEXP_LOCUS15648</name>
</gene>
<evidence type="ECO:0000256" key="8">
    <source>
        <dbReference type="ARBA" id="ARBA00023316"/>
    </source>
</evidence>
<accession>A0ABC8RRT9</accession>
<dbReference type="SUPFAM" id="SSF49590">
    <property type="entry name" value="PHL pollen allergen"/>
    <property type="match status" value="1"/>
</dbReference>
<evidence type="ECO:0000256" key="9">
    <source>
        <dbReference type="SAM" id="SignalP"/>
    </source>
</evidence>
<evidence type="ECO:0000313" key="13">
    <source>
        <dbReference type="Proteomes" id="UP001642360"/>
    </source>
</evidence>
<dbReference type="GO" id="GO:0016020">
    <property type="term" value="C:membrane"/>
    <property type="evidence" value="ECO:0007669"/>
    <property type="project" value="UniProtKB-SubCell"/>
</dbReference>
<dbReference type="EMBL" id="CAUOFW020001724">
    <property type="protein sequence ID" value="CAK9147708.1"/>
    <property type="molecule type" value="Genomic_DNA"/>
</dbReference>
<feature type="domain" description="Expansin-like EG45" evidence="10">
    <location>
        <begin position="50"/>
        <end position="164"/>
    </location>
</feature>
<dbReference type="InterPro" id="IPR007112">
    <property type="entry name" value="Expansin/allergen_DPBB_dom"/>
</dbReference>
<keyword evidence="4" id="KW-0134">Cell wall</keyword>
<dbReference type="Gene3D" id="4.10.60.10">
    <property type="entry name" value="Zinc finger, CCHC-type"/>
    <property type="match status" value="1"/>
</dbReference>
<dbReference type="Pfam" id="PF03330">
    <property type="entry name" value="DPBB_1"/>
    <property type="match status" value="1"/>
</dbReference>
<evidence type="ECO:0000256" key="7">
    <source>
        <dbReference type="ARBA" id="ARBA00023136"/>
    </source>
</evidence>
<evidence type="ECO:0000256" key="1">
    <source>
        <dbReference type="ARBA" id="ARBA00004170"/>
    </source>
</evidence>
<dbReference type="Gene3D" id="2.40.40.10">
    <property type="entry name" value="RlpA-like domain"/>
    <property type="match status" value="1"/>
</dbReference>
<evidence type="ECO:0000256" key="3">
    <source>
        <dbReference type="ARBA" id="ARBA00005392"/>
    </source>
</evidence>
<evidence type="ECO:0000256" key="5">
    <source>
        <dbReference type="ARBA" id="ARBA00022525"/>
    </source>
</evidence>
<dbReference type="InterPro" id="IPR002963">
    <property type="entry name" value="Expansin"/>
</dbReference>
<dbReference type="PROSITE" id="PS50842">
    <property type="entry name" value="EXPANSIN_EG45"/>
    <property type="match status" value="1"/>
</dbReference>
<evidence type="ECO:0000256" key="6">
    <source>
        <dbReference type="ARBA" id="ARBA00022729"/>
    </source>
</evidence>
<dbReference type="InterPro" id="IPR036749">
    <property type="entry name" value="Expansin_CBD_sf"/>
</dbReference>
<proteinExistence type="inferred from homology"/>
<feature type="domain" description="Expansin-like CBD" evidence="11">
    <location>
        <begin position="174"/>
        <end position="256"/>
    </location>
</feature>
<comment type="caution">
    <text evidence="12">The sequence shown here is derived from an EMBL/GenBank/DDBJ whole genome shotgun (WGS) entry which is preliminary data.</text>
</comment>
<dbReference type="CDD" id="cd22274">
    <property type="entry name" value="DPBB_EXPA_N"/>
    <property type="match status" value="1"/>
</dbReference>
<dbReference type="GO" id="GO:0071555">
    <property type="term" value="P:cell wall organization"/>
    <property type="evidence" value="ECO:0007669"/>
    <property type="project" value="UniProtKB-KW"/>
</dbReference>
<dbReference type="InterPro" id="IPR009009">
    <property type="entry name" value="RlpA-like_DPBB"/>
</dbReference>
<feature type="signal peptide" evidence="9">
    <location>
        <begin position="1"/>
        <end position="21"/>
    </location>
</feature>
<sequence>MAVVRLSCIVTLSLFLTIVDARIPGVYTGGAWQSAHATFYGGSDASGTMGGACGYGNLYSQGYGVNTAALSTVLFNNGFSCGSCFEIKCDSDPQWCHPGSPSIFVTATNFCPPNYALPNDNGGWCNPPRPHFDLAMPMFLKIAEYRAGIVPVSYRRVPCKKRGGIRFTINGFRYFNLVLITNVAGAGDIVQVWIKGSKTNWMSMSRNWGQNWQSNAVLVDIIPKALSHEIFERLVYQQSTNSAFYAQWNSSTRPKNTKKGKPKPSFDFASKSSNSSLVYCQLCDKEGHLAKHCWTFLNLKKKQSTNLDETFAACSIPDSNDFDWIGLQEECLGSTDVRMAYIIPKALSHEIFERLVYQQSTNSAFYAQWNSSTRPKNTKKGKPKPSFDFASKSSNSSLVYCQLCDKEGHLAKHCWTFLNLKKKQSTNLDETFAACSIPDSNDFDCIQDRVTRGVLRVDRCENGMYVLDQNHHALALVVSSNKSSASVHL</sequence>
<dbReference type="SMART" id="SM00343">
    <property type="entry name" value="ZnF_C2HC"/>
    <property type="match status" value="2"/>
</dbReference>
<name>A0ABC8RRT9_9AQUA</name>
<keyword evidence="5" id="KW-0964">Secreted</keyword>
<dbReference type="InterPro" id="IPR007118">
    <property type="entry name" value="Expan_Lol_pI"/>
</dbReference>